<gene>
    <name evidence="2" type="ordered locus">Maeo_0917</name>
</gene>
<evidence type="ECO:0000313" key="2">
    <source>
        <dbReference type="EMBL" id="ABR56498.1"/>
    </source>
</evidence>
<feature type="transmembrane region" description="Helical" evidence="1">
    <location>
        <begin position="59"/>
        <end position="78"/>
    </location>
</feature>
<sequence>MKQFAEIISNLFPYWFIISMTLLFKNIVEIILIGALPFIVWVIYAKLKNQQWDIEDRAPRIVPLILLICYGFLIYPFIDHGYLTMIFFINLIIISTITVFWKISIHCYGSSTILILLAHKYYGDNTIFFIALVFNLLILISTMWARLYLNRHTKLQVGIGTLLGLIINIVLIGTIT</sequence>
<evidence type="ECO:0000256" key="1">
    <source>
        <dbReference type="SAM" id="Phobius"/>
    </source>
</evidence>
<dbReference type="EMBL" id="CP000743">
    <property type="protein sequence ID" value="ABR56498.1"/>
    <property type="molecule type" value="Genomic_DNA"/>
</dbReference>
<dbReference type="eggNOG" id="arCOG07501">
    <property type="taxonomic scope" value="Archaea"/>
</dbReference>
<feature type="transmembrane region" description="Helical" evidence="1">
    <location>
        <begin position="30"/>
        <end position="47"/>
    </location>
</feature>
<keyword evidence="3" id="KW-1185">Reference proteome</keyword>
<dbReference type="AlphaFoldDB" id="A6UVH6"/>
<keyword evidence="1" id="KW-0812">Transmembrane</keyword>
<organism evidence="2 3">
    <name type="scientific">Methanococcus aeolicus (strain ATCC BAA-1280 / DSM 17508 / OCM 812 / Nankai-3)</name>
    <dbReference type="NCBI Taxonomy" id="419665"/>
    <lineage>
        <taxon>Archaea</taxon>
        <taxon>Methanobacteriati</taxon>
        <taxon>Methanobacteriota</taxon>
        <taxon>Methanomada group</taxon>
        <taxon>Methanococci</taxon>
        <taxon>Methanococcales</taxon>
        <taxon>Methanococcaceae</taxon>
        <taxon>Methanococcus</taxon>
    </lineage>
</organism>
<accession>A6UVH6</accession>
<dbReference type="KEGG" id="mae:Maeo_0917"/>
<dbReference type="RefSeq" id="WP_011973630.1">
    <property type="nucleotide sequence ID" value="NC_009635.1"/>
</dbReference>
<name>A6UVH6_META3</name>
<dbReference type="GeneID" id="5326259"/>
<feature type="transmembrane region" description="Helical" evidence="1">
    <location>
        <begin position="7"/>
        <end position="24"/>
    </location>
</feature>
<protein>
    <recommendedName>
        <fullName evidence="4">Phosphoesterase PA-phosphatase related</fullName>
    </recommendedName>
</protein>
<keyword evidence="1" id="KW-0472">Membrane</keyword>
<evidence type="ECO:0000313" key="3">
    <source>
        <dbReference type="Proteomes" id="UP000001106"/>
    </source>
</evidence>
<dbReference type="STRING" id="419665.Maeo_0917"/>
<dbReference type="Proteomes" id="UP000001106">
    <property type="component" value="Chromosome"/>
</dbReference>
<feature type="transmembrane region" description="Helical" evidence="1">
    <location>
        <begin position="155"/>
        <end position="175"/>
    </location>
</feature>
<evidence type="ECO:0008006" key="4">
    <source>
        <dbReference type="Google" id="ProtNLM"/>
    </source>
</evidence>
<keyword evidence="1" id="KW-1133">Transmembrane helix</keyword>
<dbReference type="HOGENOM" id="CLU_1521855_0_0_2"/>
<feature type="transmembrane region" description="Helical" evidence="1">
    <location>
        <begin position="126"/>
        <end position="149"/>
    </location>
</feature>
<feature type="transmembrane region" description="Helical" evidence="1">
    <location>
        <begin position="84"/>
        <end position="105"/>
    </location>
</feature>
<dbReference type="OrthoDB" id="77866at2157"/>
<proteinExistence type="predicted"/>
<reference evidence="2" key="1">
    <citation type="submission" date="2007-06" db="EMBL/GenBank/DDBJ databases">
        <title>Complete sequence of Methanococcus aeolicus Nankai-3.</title>
        <authorList>
            <consortium name="US DOE Joint Genome Institute"/>
            <person name="Copeland A."/>
            <person name="Lucas S."/>
            <person name="Lapidus A."/>
            <person name="Barry K."/>
            <person name="Glavina del Rio T."/>
            <person name="Dalin E."/>
            <person name="Tice H."/>
            <person name="Pitluck S."/>
            <person name="Chain P."/>
            <person name="Malfatti S."/>
            <person name="Shin M."/>
            <person name="Vergez L."/>
            <person name="Schmutz J."/>
            <person name="Larimer F."/>
            <person name="Land M."/>
            <person name="Hauser L."/>
            <person name="Kyrpides N."/>
            <person name="Lykidis A."/>
            <person name="Sieprawska-Lupa M."/>
            <person name="Whitman W.B."/>
            <person name="Richardson P."/>
        </authorList>
    </citation>
    <scope>NUCLEOTIDE SEQUENCE [LARGE SCALE GENOMIC DNA]</scope>
    <source>
        <strain evidence="2">Nankai-3</strain>
    </source>
</reference>